<evidence type="ECO:0000313" key="2">
    <source>
        <dbReference type="EMBL" id="OCI32847.1"/>
    </source>
</evidence>
<proteinExistence type="predicted"/>
<sequence length="155" mass="16823">MDTFTSAEHPRANDGKFTTKPVDEASGGLSALGASTPSGVDALTRRQFSAPRQSVYGFTEWVTKDGTLHRTNGPAVEHEDGAETWMVHGKTVVGRNSRGGETWYMDHPQLGFREATREDAVEAAREVGNANILWAIEAYDDMHPASDSDEKGQAS</sequence>
<evidence type="ECO:0000256" key="1">
    <source>
        <dbReference type="SAM" id="MobiDB-lite"/>
    </source>
</evidence>
<organism evidence="2 3">
    <name type="scientific">Oerskovia enterophila</name>
    <dbReference type="NCBI Taxonomy" id="43678"/>
    <lineage>
        <taxon>Bacteria</taxon>
        <taxon>Bacillati</taxon>
        <taxon>Actinomycetota</taxon>
        <taxon>Actinomycetes</taxon>
        <taxon>Micrococcales</taxon>
        <taxon>Cellulomonadaceae</taxon>
        <taxon>Oerskovia</taxon>
    </lineage>
</organism>
<comment type="caution">
    <text evidence="2">The sequence shown here is derived from an EMBL/GenBank/DDBJ whole genome shotgun (WGS) entry which is preliminary data.</text>
</comment>
<dbReference type="EMBL" id="MAQA01000003">
    <property type="protein sequence ID" value="OCI32847.1"/>
    <property type="molecule type" value="Genomic_DNA"/>
</dbReference>
<protein>
    <submittedName>
        <fullName evidence="2">Uncharacterized protein</fullName>
    </submittedName>
</protein>
<evidence type="ECO:0000313" key="3">
    <source>
        <dbReference type="Proteomes" id="UP000093412"/>
    </source>
</evidence>
<keyword evidence="3" id="KW-1185">Reference proteome</keyword>
<dbReference type="Proteomes" id="UP000093412">
    <property type="component" value="Unassembled WGS sequence"/>
</dbReference>
<feature type="region of interest" description="Disordered" evidence="1">
    <location>
        <begin position="1"/>
        <end position="35"/>
    </location>
</feature>
<name>A0ABX2Y8B9_9CELL</name>
<reference evidence="2 3" key="1">
    <citation type="submission" date="2016-06" db="EMBL/GenBank/DDBJ databases">
        <title>Genome sequence of Oerskovia enterophila DSM 43852.</title>
        <authorList>
            <person name="Poehlein A."/>
            <person name="Jag V."/>
            <person name="Bengelsdorf F.R."/>
            <person name="Daniel R."/>
            <person name="Duerre P."/>
        </authorList>
    </citation>
    <scope>NUCLEOTIDE SEQUENCE [LARGE SCALE GENOMIC DNA]</scope>
    <source>
        <strain evidence="2 3">DSM 43852</strain>
    </source>
</reference>
<accession>A0ABX2Y8B9</accession>
<dbReference type="RefSeq" id="WP_068624048.1">
    <property type="nucleotide sequence ID" value="NZ_MAQA01000003.1"/>
</dbReference>
<gene>
    <name evidence="2" type="ORF">OERS_04390</name>
</gene>